<sequence>MKLKGTKTEKNLQIAFAGESQARMKYGYYAKKAKEEGYIQISKIFKETAKNEREHAKLWFKFLHEGNIPSTLENLEDAAKGENYEWTDMYANMAKDAEEEGFKDIAFLFKKVAEIEKQHEERYRKLFANIEGDKVFKQDEKVVWQCINCGFTCENKDAPEVCPVCKYAKAYFEIRKINY</sequence>
<dbReference type="OrthoDB" id="9799749at2"/>
<dbReference type="Pfam" id="PF02915">
    <property type="entry name" value="Rubrerythrin"/>
    <property type="match status" value="1"/>
</dbReference>
<evidence type="ECO:0000256" key="2">
    <source>
        <dbReference type="ARBA" id="ARBA00022448"/>
    </source>
</evidence>
<dbReference type="InterPro" id="IPR009040">
    <property type="entry name" value="Ferritin-like_diiron"/>
</dbReference>
<reference evidence="7 8" key="1">
    <citation type="journal article" date="2009" name="Appl. Environ. Microbiol.">
        <title>Genomic analysis of 'Elusimicrobium minutum,' the first cultivated representative of the phylum 'Elusimicrobia' (formerly termite group 1).</title>
        <authorList>
            <person name="Herlemann D.P.R."/>
            <person name="Geissinger O."/>
            <person name="Ikeda-Ohtsubo W."/>
            <person name="Kunin V."/>
            <person name="Sun H."/>
            <person name="Lapidus A."/>
            <person name="Hugenholtz P."/>
            <person name="Brune A."/>
        </authorList>
    </citation>
    <scope>NUCLEOTIDE SEQUENCE [LARGE SCALE GENOMIC DNA]</scope>
    <source>
        <strain evidence="7 8">Pei191</strain>
    </source>
</reference>
<dbReference type="InterPro" id="IPR052364">
    <property type="entry name" value="Rubrerythrin"/>
</dbReference>
<dbReference type="InterPro" id="IPR003251">
    <property type="entry name" value="Rr_diiron-bd_dom"/>
</dbReference>
<dbReference type="Gene3D" id="2.20.28.10">
    <property type="match status" value="1"/>
</dbReference>
<gene>
    <name evidence="7" type="ordered locus">Emin_1036</name>
</gene>
<keyword evidence="4" id="KW-0249">Electron transport</keyword>
<dbReference type="PANTHER" id="PTHR43865:SF1">
    <property type="entry name" value="RUBRERYTHRIN-RELATED"/>
    <property type="match status" value="1"/>
</dbReference>
<dbReference type="RefSeq" id="WP_012415204.1">
    <property type="nucleotide sequence ID" value="NC_010644.1"/>
</dbReference>
<dbReference type="Pfam" id="PF21349">
    <property type="entry name" value="RUBY_RBDX"/>
    <property type="match status" value="1"/>
</dbReference>
<keyword evidence="2" id="KW-0813">Transport</keyword>
<dbReference type="CDD" id="cd01041">
    <property type="entry name" value="Rubrerythrin"/>
    <property type="match status" value="1"/>
</dbReference>
<evidence type="ECO:0000256" key="1">
    <source>
        <dbReference type="ARBA" id="ARBA00001965"/>
    </source>
</evidence>
<dbReference type="InterPro" id="IPR012347">
    <property type="entry name" value="Ferritin-like"/>
</dbReference>
<name>B2KDJ3_ELUMP</name>
<dbReference type="CDD" id="cd00729">
    <property type="entry name" value="rubredoxin_SM"/>
    <property type="match status" value="1"/>
</dbReference>
<organism evidence="7 8">
    <name type="scientific">Elusimicrobium minutum (strain Pei191)</name>
    <dbReference type="NCBI Taxonomy" id="445932"/>
    <lineage>
        <taxon>Bacteria</taxon>
        <taxon>Pseudomonadati</taxon>
        <taxon>Elusimicrobiota</taxon>
        <taxon>Elusimicrobia</taxon>
        <taxon>Elusimicrobiales</taxon>
        <taxon>Elusimicrobiaceae</taxon>
        <taxon>Elusimicrobium</taxon>
    </lineage>
</organism>
<dbReference type="SUPFAM" id="SSF47240">
    <property type="entry name" value="Ferritin-like"/>
    <property type="match status" value="1"/>
</dbReference>
<evidence type="ECO:0000256" key="5">
    <source>
        <dbReference type="ARBA" id="ARBA00023004"/>
    </source>
</evidence>
<dbReference type="PANTHER" id="PTHR43865">
    <property type="entry name" value="RUBRERYTHRIN-RELATED"/>
    <property type="match status" value="1"/>
</dbReference>
<comment type="cofactor">
    <cofactor evidence="1">
        <name>Fe(3+)</name>
        <dbReference type="ChEBI" id="CHEBI:29034"/>
    </cofactor>
</comment>
<dbReference type="InterPro" id="IPR009078">
    <property type="entry name" value="Ferritin-like_SF"/>
</dbReference>
<dbReference type="STRING" id="445932.Emin_1036"/>
<dbReference type="KEGG" id="emi:Emin_1036"/>
<dbReference type="AlphaFoldDB" id="B2KDJ3"/>
<evidence type="ECO:0000259" key="6">
    <source>
        <dbReference type="PROSITE" id="PS50905"/>
    </source>
</evidence>
<dbReference type="GO" id="GO:0046872">
    <property type="term" value="F:metal ion binding"/>
    <property type="evidence" value="ECO:0007669"/>
    <property type="project" value="UniProtKB-KW"/>
</dbReference>
<dbReference type="PROSITE" id="PS50905">
    <property type="entry name" value="FERRITIN_LIKE"/>
    <property type="match status" value="1"/>
</dbReference>
<evidence type="ECO:0000313" key="8">
    <source>
        <dbReference type="Proteomes" id="UP000001029"/>
    </source>
</evidence>
<evidence type="ECO:0000256" key="3">
    <source>
        <dbReference type="ARBA" id="ARBA00022723"/>
    </source>
</evidence>
<feature type="domain" description="Ferritin-like diiron" evidence="6">
    <location>
        <begin position="2"/>
        <end position="134"/>
    </location>
</feature>
<accession>B2KDJ3</accession>
<keyword evidence="3" id="KW-0479">Metal-binding</keyword>
<dbReference type="Proteomes" id="UP000001029">
    <property type="component" value="Chromosome"/>
</dbReference>
<keyword evidence="8" id="KW-1185">Reference proteome</keyword>
<dbReference type="Gene3D" id="1.20.1260.10">
    <property type="match status" value="1"/>
</dbReference>
<dbReference type="SUPFAM" id="SSF57802">
    <property type="entry name" value="Rubredoxin-like"/>
    <property type="match status" value="1"/>
</dbReference>
<keyword evidence="5" id="KW-0408">Iron</keyword>
<evidence type="ECO:0000256" key="4">
    <source>
        <dbReference type="ARBA" id="ARBA00022982"/>
    </source>
</evidence>
<protein>
    <submittedName>
        <fullName evidence="7">Rubrerythrin</fullName>
    </submittedName>
</protein>
<dbReference type="HOGENOM" id="CLU_095256_0_0_0"/>
<evidence type="ECO:0000313" key="7">
    <source>
        <dbReference type="EMBL" id="ACC98589.1"/>
    </source>
</evidence>
<dbReference type="GO" id="GO:0016491">
    <property type="term" value="F:oxidoreductase activity"/>
    <property type="evidence" value="ECO:0007669"/>
    <property type="project" value="InterPro"/>
</dbReference>
<proteinExistence type="predicted"/>
<dbReference type="EMBL" id="CP001055">
    <property type="protein sequence ID" value="ACC98589.1"/>
    <property type="molecule type" value="Genomic_DNA"/>
</dbReference>
<dbReference type="NCBIfam" id="NF045767">
    <property type="entry name" value="RuberyRbr"/>
    <property type="match status" value="1"/>
</dbReference>
<dbReference type="InterPro" id="IPR048574">
    <property type="entry name" value="RUBY_RBDX"/>
</dbReference>